<organism evidence="11 12">
    <name type="scientific">Candidatus Liberibacter europaeus</name>
    <dbReference type="NCBI Taxonomy" id="744859"/>
    <lineage>
        <taxon>Bacteria</taxon>
        <taxon>Pseudomonadati</taxon>
        <taxon>Pseudomonadota</taxon>
        <taxon>Alphaproteobacteria</taxon>
        <taxon>Hyphomicrobiales</taxon>
        <taxon>Rhizobiaceae</taxon>
        <taxon>Liberibacter</taxon>
    </lineage>
</organism>
<evidence type="ECO:0000256" key="7">
    <source>
        <dbReference type="ARBA" id="ARBA00022840"/>
    </source>
</evidence>
<evidence type="ECO:0000256" key="10">
    <source>
        <dbReference type="PIRNR" id="PIRNR017901"/>
    </source>
</evidence>
<dbReference type="InterPro" id="IPR014746">
    <property type="entry name" value="Gln_synth/guanido_kin_cat_dom"/>
</dbReference>
<reference evidence="12" key="1">
    <citation type="submission" date="2018-02" db="EMBL/GenBank/DDBJ databases">
        <title>Genome sequence of Candidatus Liberibacter europaeus.</title>
        <authorList>
            <person name="Frampton R.A."/>
            <person name="Thompson S.M."/>
            <person name="David C."/>
            <person name="Addison S.M."/>
            <person name="Smith G.R."/>
        </authorList>
    </citation>
    <scope>NUCLEOTIDE SEQUENCE [LARGE SCALE GENOMIC DNA]</scope>
</reference>
<evidence type="ECO:0000256" key="9">
    <source>
        <dbReference type="ARBA" id="ARBA00023157"/>
    </source>
</evidence>
<keyword evidence="5" id="KW-0317">Glutathione biosynthesis</keyword>
<evidence type="ECO:0000313" key="12">
    <source>
        <dbReference type="Proteomes" id="UP000240811"/>
    </source>
</evidence>
<name>A0A2T4VX97_9HYPH</name>
<keyword evidence="8" id="KW-0809">Transit peptide</keyword>
<dbReference type="GO" id="GO:0004357">
    <property type="term" value="F:glutamate-cysteine ligase activity"/>
    <property type="evidence" value="ECO:0007669"/>
    <property type="project" value="UniProtKB-UniRule"/>
</dbReference>
<dbReference type="InterPro" id="IPR011556">
    <property type="entry name" value="Glut_cys_lig_pln_type"/>
</dbReference>
<dbReference type="PIRSF" id="PIRSF017901">
    <property type="entry name" value="GCL"/>
    <property type="match status" value="1"/>
</dbReference>
<comment type="similarity">
    <text evidence="10">Belongs to the glutamate--cysteine ligase type 2 family. EgtA subfamily.</text>
</comment>
<comment type="subunit">
    <text evidence="3">Homodimer or monomer when oxidized or reduced, respectively.</text>
</comment>
<comment type="similarity">
    <text evidence="2">Belongs to the carboxylate-amine ligase family. Glutamate--cysteine ligase type 2 subfamily.</text>
</comment>
<dbReference type="Pfam" id="PF04107">
    <property type="entry name" value="GCS2"/>
    <property type="match status" value="1"/>
</dbReference>
<evidence type="ECO:0000256" key="5">
    <source>
        <dbReference type="ARBA" id="ARBA00022684"/>
    </source>
</evidence>
<proteinExistence type="inferred from homology"/>
<dbReference type="SUPFAM" id="SSF55931">
    <property type="entry name" value="Glutamine synthetase/guanido kinase"/>
    <property type="match status" value="1"/>
</dbReference>
<evidence type="ECO:0000256" key="8">
    <source>
        <dbReference type="ARBA" id="ARBA00022946"/>
    </source>
</evidence>
<evidence type="ECO:0000256" key="3">
    <source>
        <dbReference type="ARBA" id="ARBA00011153"/>
    </source>
</evidence>
<evidence type="ECO:0000256" key="1">
    <source>
        <dbReference type="ARBA" id="ARBA00005006"/>
    </source>
</evidence>
<keyword evidence="4 10" id="KW-0436">Ligase</keyword>
<dbReference type="NCBIfam" id="TIGR01436">
    <property type="entry name" value="glu_cys_lig_pln"/>
    <property type="match status" value="1"/>
</dbReference>
<dbReference type="PANTHER" id="PTHR34378">
    <property type="entry name" value="GLUTAMATE--CYSTEINE LIGASE, CHLOROPLASTIC"/>
    <property type="match status" value="1"/>
</dbReference>
<protein>
    <recommendedName>
        <fullName evidence="10">Glutamate--cysteine ligase</fullName>
        <ecNumber evidence="10">6.3.2.2</ecNumber>
    </recommendedName>
</protein>
<comment type="caution">
    <text evidence="11">The sequence shown here is derived from an EMBL/GenBank/DDBJ whole genome shotgun (WGS) entry which is preliminary data.</text>
</comment>
<evidence type="ECO:0000313" key="11">
    <source>
        <dbReference type="EMBL" id="PTL86400.1"/>
    </source>
</evidence>
<sequence>MVFNLPSGHTVTSIDDLVNKIASYIKPQKDLCIGVEHESFIFSNSNNIPAPYSGEKSISTILHEFKRIMSWKPIMDGENIIGLSDSISKAGISLEPGGQFELSSTTVKNMHQIKEEMFNYIAILKNITHSLDLTVMGIGANPKCKLSEIPVIPKSRYTIMKKYMPKVGTCGLDMMFRTCTTQVSLDFFTEYDMATKLRVSLKLQPLATALFASSPFTEERVNGFQSWRSEIWLNTDNNRTGLIPCAFEKNFGFEHYVQWALDVPMYFIIRDNQYYQCTDITFRQFMNGALKGRIKQWQPTIEDWENHLSTLFPDVRLRNCLEMRGADAGTPEQILAIAAFWTGILYDSSALQDADNLTSEWSFNDVNKLRNIVPREGIRAKINNQSLISIADQILTFSRNGLKKRAELNHHKEDETIFLKSIEKIITNNRSLADEMITAYHTRWNNSIKPCFEEYAH</sequence>
<evidence type="ECO:0000256" key="4">
    <source>
        <dbReference type="ARBA" id="ARBA00022598"/>
    </source>
</evidence>
<dbReference type="Gene3D" id="3.30.590.20">
    <property type="match status" value="1"/>
</dbReference>
<dbReference type="EMBL" id="PSQJ01000004">
    <property type="protein sequence ID" value="PTL86400.1"/>
    <property type="molecule type" value="Genomic_DNA"/>
</dbReference>
<dbReference type="GO" id="GO:0005524">
    <property type="term" value="F:ATP binding"/>
    <property type="evidence" value="ECO:0007669"/>
    <property type="project" value="UniProtKB-UniRule"/>
</dbReference>
<dbReference type="EC" id="6.3.2.2" evidence="10"/>
<keyword evidence="6 10" id="KW-0547">Nucleotide-binding</keyword>
<comment type="function">
    <text evidence="10">Catalyzes the synthesis of gamma-glutamylcysteine (gamma-GC).</text>
</comment>
<accession>A0A2T4VX97</accession>
<comment type="pathway">
    <text evidence="1">Sulfur metabolism; glutathione biosynthesis; glutathione from L-cysteine and L-glutamate: step 1/2.</text>
</comment>
<dbReference type="InterPro" id="IPR035434">
    <property type="entry name" value="GCL_bact_plant"/>
</dbReference>
<evidence type="ECO:0000256" key="6">
    <source>
        <dbReference type="ARBA" id="ARBA00022741"/>
    </source>
</evidence>
<dbReference type="PANTHER" id="PTHR34378:SF1">
    <property type="entry name" value="GLUTAMATE--CYSTEINE LIGASE, CHLOROPLASTIC"/>
    <property type="match status" value="1"/>
</dbReference>
<dbReference type="GO" id="GO:0006750">
    <property type="term" value="P:glutathione biosynthetic process"/>
    <property type="evidence" value="ECO:0007669"/>
    <property type="project" value="UniProtKB-UniRule"/>
</dbReference>
<dbReference type="InterPro" id="IPR006336">
    <property type="entry name" value="GCS2"/>
</dbReference>
<dbReference type="AlphaFoldDB" id="A0A2T4VX97"/>
<comment type="catalytic activity">
    <reaction evidence="10">
        <text>L-cysteine + L-glutamate + ATP = gamma-L-glutamyl-L-cysteine + ADP + phosphate + H(+)</text>
        <dbReference type="Rhea" id="RHEA:13285"/>
        <dbReference type="ChEBI" id="CHEBI:15378"/>
        <dbReference type="ChEBI" id="CHEBI:29985"/>
        <dbReference type="ChEBI" id="CHEBI:30616"/>
        <dbReference type="ChEBI" id="CHEBI:35235"/>
        <dbReference type="ChEBI" id="CHEBI:43474"/>
        <dbReference type="ChEBI" id="CHEBI:58173"/>
        <dbReference type="ChEBI" id="CHEBI:456216"/>
        <dbReference type="EC" id="6.3.2.2"/>
    </reaction>
</comment>
<gene>
    <name evidence="11" type="ORF">C4617_04170</name>
</gene>
<dbReference type="Proteomes" id="UP000240811">
    <property type="component" value="Unassembled WGS sequence"/>
</dbReference>
<keyword evidence="9" id="KW-1015">Disulfide bond</keyword>
<keyword evidence="7 10" id="KW-0067">ATP-binding</keyword>
<evidence type="ECO:0000256" key="2">
    <source>
        <dbReference type="ARBA" id="ARBA00010253"/>
    </source>
</evidence>